<evidence type="ECO:0000256" key="9">
    <source>
        <dbReference type="SAM" id="Phobius"/>
    </source>
</evidence>
<evidence type="ECO:0000259" key="10">
    <source>
        <dbReference type="PROSITE" id="PS50240"/>
    </source>
</evidence>
<evidence type="ECO:0000256" key="3">
    <source>
        <dbReference type="ARBA" id="ARBA00022729"/>
    </source>
</evidence>
<dbReference type="SMART" id="SM00020">
    <property type="entry name" value="Tryp_SPc"/>
    <property type="match status" value="1"/>
</dbReference>
<evidence type="ECO:0000313" key="12">
    <source>
        <dbReference type="Proteomes" id="UP000185736"/>
    </source>
</evidence>
<evidence type="ECO:0000256" key="6">
    <source>
        <dbReference type="ARBA" id="ARBA00023157"/>
    </source>
</evidence>
<dbReference type="SUPFAM" id="SSF50494">
    <property type="entry name" value="Trypsin-like serine proteases"/>
    <property type="match status" value="1"/>
</dbReference>
<proteinExistence type="inferred from homology"/>
<feature type="domain" description="Peptidase S1" evidence="10">
    <location>
        <begin position="77"/>
        <end position="257"/>
    </location>
</feature>
<dbReference type="InterPro" id="IPR043504">
    <property type="entry name" value="Peptidase_S1_PA_chymotrypsin"/>
</dbReference>
<dbReference type="EMBL" id="MSGO01000015">
    <property type="protein sequence ID" value="OLL15167.1"/>
    <property type="molecule type" value="Genomic_DNA"/>
</dbReference>
<dbReference type="InterPro" id="IPR001254">
    <property type="entry name" value="Trypsin_dom"/>
</dbReference>
<feature type="transmembrane region" description="Helical" evidence="9">
    <location>
        <begin position="280"/>
        <end position="300"/>
    </location>
</feature>
<comment type="similarity">
    <text evidence="1 7">Belongs to the peptidase S1B family.</text>
</comment>
<dbReference type="Pfam" id="PF00089">
    <property type="entry name" value="Trypsin"/>
    <property type="match status" value="1"/>
</dbReference>
<feature type="chain" id="PRO_5011831768" description="Serine protease" evidence="7">
    <location>
        <begin position="46"/>
        <end position="344"/>
    </location>
</feature>
<dbReference type="PRINTS" id="PR00839">
    <property type="entry name" value="V8PROTEASE"/>
</dbReference>
<keyword evidence="6" id="KW-1015">Disulfide bond</keyword>
<dbReference type="EC" id="3.4.21.-" evidence="7"/>
<evidence type="ECO:0000256" key="8">
    <source>
        <dbReference type="SAM" id="MobiDB-lite"/>
    </source>
</evidence>
<dbReference type="PROSITE" id="PS50240">
    <property type="entry name" value="TRYPSIN_DOM"/>
    <property type="match status" value="1"/>
</dbReference>
<evidence type="ECO:0000256" key="7">
    <source>
        <dbReference type="RuleBase" id="RU004296"/>
    </source>
</evidence>
<organism evidence="11 12">
    <name type="scientific">Actinomyces oris</name>
    <dbReference type="NCBI Taxonomy" id="544580"/>
    <lineage>
        <taxon>Bacteria</taxon>
        <taxon>Bacillati</taxon>
        <taxon>Actinomycetota</taxon>
        <taxon>Actinomycetes</taxon>
        <taxon>Actinomycetales</taxon>
        <taxon>Actinomycetaceae</taxon>
        <taxon>Actinomyces</taxon>
    </lineage>
</organism>
<evidence type="ECO:0000256" key="2">
    <source>
        <dbReference type="ARBA" id="ARBA00022670"/>
    </source>
</evidence>
<keyword evidence="3 7" id="KW-0732">Signal</keyword>
<dbReference type="InterPro" id="IPR050430">
    <property type="entry name" value="Peptidase_S1"/>
</dbReference>
<reference evidence="11 12" key="1">
    <citation type="submission" date="2016-12" db="EMBL/GenBank/DDBJ databases">
        <title>Genomic comparison of strains in the 'Actinomyces naeslundii' group.</title>
        <authorList>
            <person name="Mughal S.R."/>
            <person name="Do T."/>
            <person name="Gilbert S.C."/>
            <person name="Witherden E.A."/>
            <person name="Didelot X."/>
            <person name="Beighton D."/>
        </authorList>
    </citation>
    <scope>NUCLEOTIDE SEQUENCE [LARGE SCALE GENOMIC DNA]</scope>
    <source>
        <strain evidence="11 12">S64C</strain>
    </source>
</reference>
<feature type="compositionally biased region" description="Low complexity" evidence="8">
    <location>
        <begin position="332"/>
        <end position="344"/>
    </location>
</feature>
<dbReference type="PANTHER" id="PTHR24276:SF98">
    <property type="entry name" value="FI18310P1-RELATED"/>
    <property type="match status" value="1"/>
</dbReference>
<keyword evidence="9" id="KW-1133">Transmembrane helix</keyword>
<dbReference type="InterPro" id="IPR009003">
    <property type="entry name" value="Peptidase_S1_PA"/>
</dbReference>
<sequence>MSPAATIPAPQSLPHRHRLPRSLVRAHSLLAVTALALLPAGAAHALISPDKAGTDDAISAAVVSERIGSEGDPNGNCTGTAIAPQWVVTARHCVEGTPNVSGSTVRIGQGDKQRVVEVDRWEKAPAGDITLMHTKEDMKLASYPKIADKAPSSGEVTVYGWSSDGSGGTKTLPKATGSITGTADFTLFEGKQSLSVDLRNGAKTQPGDSGGPVFTGDKVAAVLTASIDESNPEATSSSHFTCTPLAEQYDWIMKTISADDGDSGSQAKAKSKESHDLNPLWLVGGGIVLLAALGVSFAVIKRGKKDQGVDEASAPLTAGSTGASHDSDARAGEPGSEGSPTEES</sequence>
<dbReference type="GO" id="GO:0004252">
    <property type="term" value="F:serine-type endopeptidase activity"/>
    <property type="evidence" value="ECO:0007669"/>
    <property type="project" value="InterPro"/>
</dbReference>
<keyword evidence="9" id="KW-0812">Transmembrane</keyword>
<evidence type="ECO:0000256" key="1">
    <source>
        <dbReference type="ARBA" id="ARBA00008764"/>
    </source>
</evidence>
<keyword evidence="2 7" id="KW-0645">Protease</keyword>
<dbReference type="Gene3D" id="2.40.10.10">
    <property type="entry name" value="Trypsin-like serine proteases"/>
    <property type="match status" value="1"/>
</dbReference>
<feature type="signal peptide" evidence="7">
    <location>
        <begin position="1"/>
        <end position="45"/>
    </location>
</feature>
<keyword evidence="4 7" id="KW-0378">Hydrolase</keyword>
<dbReference type="RefSeq" id="WP_075248855.1">
    <property type="nucleotide sequence ID" value="NZ_MSGO01000015.1"/>
</dbReference>
<name>A0A1Q8I2B1_9ACTO</name>
<feature type="region of interest" description="Disordered" evidence="8">
    <location>
        <begin position="304"/>
        <end position="344"/>
    </location>
</feature>
<comment type="caution">
    <text evidence="11">The sequence shown here is derived from an EMBL/GenBank/DDBJ whole genome shotgun (WGS) entry which is preliminary data.</text>
</comment>
<dbReference type="Proteomes" id="UP000185736">
    <property type="component" value="Unassembled WGS sequence"/>
</dbReference>
<dbReference type="InterPro" id="IPR008256">
    <property type="entry name" value="Peptidase_S1B"/>
</dbReference>
<keyword evidence="9" id="KW-0472">Membrane</keyword>
<dbReference type="GO" id="GO:0006508">
    <property type="term" value="P:proteolysis"/>
    <property type="evidence" value="ECO:0007669"/>
    <property type="project" value="UniProtKB-KW"/>
</dbReference>
<gene>
    <name evidence="11" type="ORF">BKH32_04650</name>
</gene>
<keyword evidence="5 7" id="KW-0720">Serine protease</keyword>
<evidence type="ECO:0000256" key="4">
    <source>
        <dbReference type="ARBA" id="ARBA00022801"/>
    </source>
</evidence>
<evidence type="ECO:0000313" key="11">
    <source>
        <dbReference type="EMBL" id="OLL15167.1"/>
    </source>
</evidence>
<evidence type="ECO:0000256" key="5">
    <source>
        <dbReference type="ARBA" id="ARBA00022825"/>
    </source>
</evidence>
<accession>A0A1Q8I2B1</accession>
<protein>
    <recommendedName>
        <fullName evidence="7">Serine protease</fullName>
        <ecNumber evidence="7">3.4.21.-</ecNumber>
    </recommendedName>
</protein>
<dbReference type="PANTHER" id="PTHR24276">
    <property type="entry name" value="POLYSERASE-RELATED"/>
    <property type="match status" value="1"/>
</dbReference>
<dbReference type="AlphaFoldDB" id="A0A1Q8I2B1"/>